<name>A0A502EFN7_9MYCO</name>
<evidence type="ECO:0000313" key="3">
    <source>
        <dbReference type="EMBL" id="TPG36034.1"/>
    </source>
</evidence>
<dbReference type="SUPFAM" id="SSF53850">
    <property type="entry name" value="Periplasmic binding protein-like II"/>
    <property type="match status" value="1"/>
</dbReference>
<protein>
    <recommendedName>
        <fullName evidence="2">ABC-type glycine betaine transport system substrate-binding domain-containing protein</fullName>
    </recommendedName>
</protein>
<feature type="signal peptide" evidence="1">
    <location>
        <begin position="1"/>
        <end position="21"/>
    </location>
</feature>
<dbReference type="GO" id="GO:0043190">
    <property type="term" value="C:ATP-binding cassette (ABC) transporter complex"/>
    <property type="evidence" value="ECO:0007669"/>
    <property type="project" value="InterPro"/>
</dbReference>
<evidence type="ECO:0000259" key="2">
    <source>
        <dbReference type="Pfam" id="PF04069"/>
    </source>
</evidence>
<dbReference type="AlphaFoldDB" id="A0A502EFN7"/>
<feature type="chain" id="PRO_5039102905" description="ABC-type glycine betaine transport system substrate-binding domain-containing protein" evidence="1">
    <location>
        <begin position="22"/>
        <end position="278"/>
    </location>
</feature>
<dbReference type="EMBL" id="RCZG01000002">
    <property type="protein sequence ID" value="TPG36034.1"/>
    <property type="molecule type" value="Genomic_DNA"/>
</dbReference>
<feature type="domain" description="ABC-type glycine betaine transport system substrate-binding" evidence="2">
    <location>
        <begin position="26"/>
        <end position="272"/>
    </location>
</feature>
<organism evidence="3 4">
    <name type="scientific">Mycolicibacterium hodleri</name>
    <dbReference type="NCBI Taxonomy" id="49897"/>
    <lineage>
        <taxon>Bacteria</taxon>
        <taxon>Bacillati</taxon>
        <taxon>Actinomycetota</taxon>
        <taxon>Actinomycetes</taxon>
        <taxon>Mycobacteriales</taxon>
        <taxon>Mycobacteriaceae</taxon>
        <taxon>Mycolicibacterium</taxon>
    </lineage>
</organism>
<comment type="caution">
    <text evidence="3">The sequence shown here is derived from an EMBL/GenBank/DDBJ whole genome shotgun (WGS) entry which is preliminary data.</text>
</comment>
<dbReference type="OrthoDB" id="4774756at2"/>
<evidence type="ECO:0000313" key="4">
    <source>
        <dbReference type="Proteomes" id="UP000320095"/>
    </source>
</evidence>
<dbReference type="InterPro" id="IPR007210">
    <property type="entry name" value="ABC_Gly_betaine_transp_sub-bd"/>
</dbReference>
<sequence length="278" mass="28464">MALRRVAVLLAVLLMAGCGGAPPAPSVAVGAAPDAASTLLAHLYAAALRSYGSPAHVEQSADPLTDLDTGEVEVVPGFTGRLLTRFDPNATARAAAQVYRSMISSLPEGIGAGDYAQSAEDKPALAVTEATAGAWGRRDVAALVQHCPGLTVGKVVGDRSPAAVATCRLPSAVEFPDASALVGALRSGRIDAAWTSSAVPETPDDVVVLSDRTSAILAENVVPLYRRNELNERQVLSLNEIAGELDTGSLADMLGKVASGTDPGAVAEEWLAAHPLGR</sequence>
<evidence type="ECO:0000256" key="1">
    <source>
        <dbReference type="SAM" id="SignalP"/>
    </source>
</evidence>
<accession>A0A502EFN7</accession>
<dbReference type="Proteomes" id="UP000320095">
    <property type="component" value="Unassembled WGS sequence"/>
</dbReference>
<keyword evidence="4" id="KW-1185">Reference proteome</keyword>
<keyword evidence="1" id="KW-0732">Signal</keyword>
<dbReference type="Gene3D" id="3.40.190.10">
    <property type="entry name" value="Periplasmic binding protein-like II"/>
    <property type="match status" value="2"/>
</dbReference>
<dbReference type="Pfam" id="PF04069">
    <property type="entry name" value="OpuAC"/>
    <property type="match status" value="1"/>
</dbReference>
<dbReference type="GO" id="GO:0022857">
    <property type="term" value="F:transmembrane transporter activity"/>
    <property type="evidence" value="ECO:0007669"/>
    <property type="project" value="InterPro"/>
</dbReference>
<reference evidence="3 4" key="1">
    <citation type="journal article" date="2019" name="Environ. Microbiol.">
        <title>Species interactions and distinct microbial communities in high Arctic permafrost affected cryosols are associated with the CH4 and CO2 gas fluxes.</title>
        <authorList>
            <person name="Altshuler I."/>
            <person name="Hamel J."/>
            <person name="Turney S."/>
            <person name="Magnuson E."/>
            <person name="Levesque R."/>
            <person name="Greer C."/>
            <person name="Whyte L.G."/>
        </authorList>
    </citation>
    <scope>NUCLEOTIDE SEQUENCE [LARGE SCALE GENOMIC DNA]</scope>
    <source>
        <strain evidence="3 4">S5.20</strain>
    </source>
</reference>
<dbReference type="Gene3D" id="3.40.190.120">
    <property type="entry name" value="Osmoprotection protein (prox), domain 2"/>
    <property type="match status" value="1"/>
</dbReference>
<dbReference type="RefSeq" id="WP_140689486.1">
    <property type="nucleotide sequence ID" value="NZ_RCZG01000002.1"/>
</dbReference>
<proteinExistence type="predicted"/>
<gene>
    <name evidence="3" type="ORF">EAH80_08485</name>
</gene>
<dbReference type="PROSITE" id="PS51257">
    <property type="entry name" value="PROKAR_LIPOPROTEIN"/>
    <property type="match status" value="1"/>
</dbReference>